<dbReference type="Proteomes" id="UP000219994">
    <property type="component" value="Unassembled WGS sequence"/>
</dbReference>
<accession>A0A2A6FUM9</accession>
<keyword evidence="6" id="KW-0474">Menaquinone biosynthesis</keyword>
<protein>
    <recommendedName>
        <fullName evidence="6">2-succinyl-5-enolpyruvyl-6-hydroxy-3-cyclohexene-1-carboxylate synthase</fullName>
        <shortName evidence="6">SEPHCHC synthase</shortName>
        <ecNumber evidence="6">2.2.1.9</ecNumber>
    </recommendedName>
    <alternativeName>
        <fullName evidence="6">Menaquinone biosynthesis protein MenD</fullName>
    </alternativeName>
</protein>
<keyword evidence="4 6" id="KW-0786">Thiamine pyrophosphate</keyword>
<evidence type="ECO:0000256" key="4">
    <source>
        <dbReference type="ARBA" id="ARBA00023052"/>
    </source>
</evidence>
<dbReference type="GO" id="GO:0030976">
    <property type="term" value="F:thiamine pyrophosphate binding"/>
    <property type="evidence" value="ECO:0007669"/>
    <property type="project" value="UniProtKB-UniRule"/>
</dbReference>
<comment type="function">
    <text evidence="6">Catalyzes the thiamine diphosphate-dependent decarboxylation of 2-oxoglutarate and the subsequent addition of the resulting succinic semialdehyde-thiamine pyrophosphate anion to isochorismate to yield 2-succinyl-5-enolpyruvyl-6-hydroxy-3-cyclohexene-1-carboxylate (SEPHCHC).</text>
</comment>
<comment type="pathway">
    <text evidence="6">Quinol/quinone metabolism; menaquinone biosynthesis.</text>
</comment>
<comment type="similarity">
    <text evidence="6">Belongs to the TPP enzyme family. MenD subfamily.</text>
</comment>
<dbReference type="CDD" id="cd02009">
    <property type="entry name" value="TPP_SHCHC_synthase"/>
    <property type="match status" value="1"/>
</dbReference>
<dbReference type="Gene3D" id="3.40.50.1220">
    <property type="entry name" value="TPP-binding domain"/>
    <property type="match status" value="1"/>
</dbReference>
<dbReference type="InterPro" id="IPR029061">
    <property type="entry name" value="THDP-binding"/>
</dbReference>
<dbReference type="GO" id="GO:0000287">
    <property type="term" value="F:magnesium ion binding"/>
    <property type="evidence" value="ECO:0007669"/>
    <property type="project" value="UniProtKB-UniRule"/>
</dbReference>
<dbReference type="AlphaFoldDB" id="A0A2A6FUM9"/>
<keyword evidence="1 6" id="KW-0808">Transferase</keyword>
<feature type="domain" description="Thiamine pyrophosphate enzyme N-terminal TPP-binding" evidence="7">
    <location>
        <begin position="12"/>
        <end position="126"/>
    </location>
</feature>
<dbReference type="Pfam" id="PF02776">
    <property type="entry name" value="TPP_enzyme_N"/>
    <property type="match status" value="1"/>
</dbReference>
<evidence type="ECO:0000256" key="2">
    <source>
        <dbReference type="ARBA" id="ARBA00022723"/>
    </source>
</evidence>
<evidence type="ECO:0000313" key="9">
    <source>
        <dbReference type="Proteomes" id="UP000219994"/>
    </source>
</evidence>
<comment type="subunit">
    <text evidence="6">Homodimer.</text>
</comment>
<comment type="catalytic activity">
    <reaction evidence="6">
        <text>isochorismate + 2-oxoglutarate + H(+) = 5-enolpyruvoyl-6-hydroxy-2-succinyl-cyclohex-3-ene-1-carboxylate + CO2</text>
        <dbReference type="Rhea" id="RHEA:25593"/>
        <dbReference type="ChEBI" id="CHEBI:15378"/>
        <dbReference type="ChEBI" id="CHEBI:16526"/>
        <dbReference type="ChEBI" id="CHEBI:16810"/>
        <dbReference type="ChEBI" id="CHEBI:29780"/>
        <dbReference type="ChEBI" id="CHEBI:58818"/>
        <dbReference type="EC" id="2.2.1.9"/>
    </reaction>
</comment>
<dbReference type="Gene3D" id="3.40.50.970">
    <property type="match status" value="2"/>
</dbReference>
<dbReference type="NCBIfam" id="TIGR00173">
    <property type="entry name" value="menD"/>
    <property type="match status" value="1"/>
</dbReference>
<comment type="caution">
    <text evidence="8">The sequence shown here is derived from an EMBL/GenBank/DDBJ whole genome shotgun (WGS) entry which is preliminary data.</text>
</comment>
<dbReference type="GO" id="GO:0030145">
    <property type="term" value="F:manganese ion binding"/>
    <property type="evidence" value="ECO:0007669"/>
    <property type="project" value="UniProtKB-UniRule"/>
</dbReference>
<keyword evidence="5 6" id="KW-0464">Manganese</keyword>
<dbReference type="GO" id="GO:0009234">
    <property type="term" value="P:menaquinone biosynthetic process"/>
    <property type="evidence" value="ECO:0007669"/>
    <property type="project" value="UniProtKB-UniRule"/>
</dbReference>
<dbReference type="HAMAP" id="MF_01659">
    <property type="entry name" value="MenD"/>
    <property type="match status" value="1"/>
</dbReference>
<dbReference type="EMBL" id="NAEP01000017">
    <property type="protein sequence ID" value="PDQ36367.1"/>
    <property type="molecule type" value="Genomic_DNA"/>
</dbReference>
<evidence type="ECO:0000259" key="7">
    <source>
        <dbReference type="Pfam" id="PF02776"/>
    </source>
</evidence>
<evidence type="ECO:0000256" key="1">
    <source>
        <dbReference type="ARBA" id="ARBA00022679"/>
    </source>
</evidence>
<evidence type="ECO:0000256" key="5">
    <source>
        <dbReference type="ARBA" id="ARBA00023211"/>
    </source>
</evidence>
<evidence type="ECO:0000256" key="6">
    <source>
        <dbReference type="HAMAP-Rule" id="MF_01659"/>
    </source>
</evidence>
<organism evidence="8 9">
    <name type="scientific">Candidatus Lumbricidiphila eiseniae</name>
    <dbReference type="NCBI Taxonomy" id="1969409"/>
    <lineage>
        <taxon>Bacteria</taxon>
        <taxon>Bacillati</taxon>
        <taxon>Actinomycetota</taxon>
        <taxon>Actinomycetes</taxon>
        <taxon>Micrococcales</taxon>
        <taxon>Microbacteriaceae</taxon>
        <taxon>Candidatus Lumbricidiphila</taxon>
    </lineage>
</organism>
<dbReference type="UniPathway" id="UPA01057">
    <property type="reaction ID" value="UER00164"/>
</dbReference>
<dbReference type="EC" id="2.2.1.9" evidence="6"/>
<gene>
    <name evidence="6" type="primary">menD</name>
    <name evidence="8" type="ORF">B5766_01340</name>
</gene>
<sequence>MTEPTMSPAQEFADALIAGFIAAGVQHVVVAPGSRSQALALAAVEAQRAGTVCVHVRIDERGAGFFALGLAVESRIPAVVIVTSGTAVANLHPAVLEAHHAGVPLIVLSADRPAQLRGIRSNQTTKQPGMFQSEVRREWDIPTPDGAAHEVTAAEGYAVAAVAAARGLAEDRPVCPTPGPGPVHVNVQLGEPLSGARLRGWSWPALQSLLPPHAGATEETATISRAPGTVVIAGAGAGAAAEEFARTGGWPLIAEVTSGARFGPNLVPGYREVLADDALVTSVQRVVVFGHPTLSREIPQLIQRPGVESIVVAENGVEWYNPGRRVVRFERAVTTEGHPLDDAERDWLRRWLAAGRAVVDLENPVRPGLRSGVDETGHVTDFAAQRAYVRAQLDTLREPLDRRMLVTAVWATSWPHDRLVWGASRLIREADRVVSGRRIPSHANRGLAGIDGTVATALGIAVASGAVTRVVLGDLALLHDAGSLLLGDAEPRPRVLVIVGNDGGGTIFDTLATPAPIDTEAFDRVMYTPQRVDFAALATAYDWEFARATNRGELVEQLALPITGPRILEIPLAR</sequence>
<evidence type="ECO:0000256" key="3">
    <source>
        <dbReference type="ARBA" id="ARBA00022842"/>
    </source>
</evidence>
<dbReference type="InterPro" id="IPR004433">
    <property type="entry name" value="MenaQ_synth_MenD"/>
</dbReference>
<dbReference type="UniPathway" id="UPA00079"/>
<proteinExistence type="inferred from homology"/>
<keyword evidence="3 6" id="KW-0460">Magnesium</keyword>
<dbReference type="CDD" id="cd07037">
    <property type="entry name" value="TPP_PYR_MenD"/>
    <property type="match status" value="1"/>
</dbReference>
<dbReference type="PIRSF" id="PIRSF004983">
    <property type="entry name" value="MenD"/>
    <property type="match status" value="1"/>
</dbReference>
<keyword evidence="2 6" id="KW-0479">Metal-binding</keyword>
<comment type="pathway">
    <text evidence="6">Quinol/quinone metabolism; 1,4-dihydroxy-2-naphthoate biosynthesis; 1,4-dihydroxy-2-naphthoate from chorismate: step 2/7.</text>
</comment>
<dbReference type="PANTHER" id="PTHR42916">
    <property type="entry name" value="2-SUCCINYL-5-ENOLPYRUVYL-6-HYDROXY-3-CYCLOHEXENE-1-CARBOXYLATE SYNTHASE"/>
    <property type="match status" value="1"/>
</dbReference>
<name>A0A2A6FUM9_9MICO</name>
<dbReference type="SUPFAM" id="SSF52518">
    <property type="entry name" value="Thiamin diphosphate-binding fold (THDP-binding)"/>
    <property type="match status" value="2"/>
</dbReference>
<dbReference type="GO" id="GO:0070204">
    <property type="term" value="F:2-succinyl-5-enolpyruvyl-6-hydroxy-3-cyclohexene-1-carboxylic-acid synthase activity"/>
    <property type="evidence" value="ECO:0007669"/>
    <property type="project" value="UniProtKB-UniRule"/>
</dbReference>
<reference evidence="9" key="1">
    <citation type="submission" date="2017-03" db="EMBL/GenBank/DDBJ databases">
        <authorList>
            <person name="Lund M.B."/>
        </authorList>
    </citation>
    <scope>NUCLEOTIDE SEQUENCE [LARGE SCALE GENOMIC DNA]</scope>
</reference>
<comment type="cofactor">
    <cofactor evidence="6">
        <name>thiamine diphosphate</name>
        <dbReference type="ChEBI" id="CHEBI:58937"/>
    </cofactor>
    <text evidence="6">Binds 1 thiamine pyrophosphate per subunit.</text>
</comment>
<evidence type="ECO:0000313" key="8">
    <source>
        <dbReference type="EMBL" id="PDQ36367.1"/>
    </source>
</evidence>
<dbReference type="InterPro" id="IPR012001">
    <property type="entry name" value="Thiamin_PyroP_enz_TPP-bd_dom"/>
</dbReference>
<comment type="cofactor">
    <cofactor evidence="6">
        <name>Mg(2+)</name>
        <dbReference type="ChEBI" id="CHEBI:18420"/>
    </cofactor>
    <cofactor evidence="6">
        <name>Mn(2+)</name>
        <dbReference type="ChEBI" id="CHEBI:29035"/>
    </cofactor>
</comment>
<dbReference type="PANTHER" id="PTHR42916:SF1">
    <property type="entry name" value="PROTEIN PHYLLO, CHLOROPLASTIC"/>
    <property type="match status" value="1"/>
</dbReference>